<dbReference type="AlphaFoldDB" id="A0A8J6FQY4"/>
<reference evidence="1" key="1">
    <citation type="thesis" date="2020" institute="ProQuest LLC" country="789 East Eisenhower Parkway, Ann Arbor, MI, USA">
        <title>Comparative Genomics and Chromosome Evolution.</title>
        <authorList>
            <person name="Mudd A.B."/>
        </authorList>
    </citation>
    <scope>NUCLEOTIDE SEQUENCE</scope>
    <source>
        <strain evidence="1">HN-11 Male</strain>
        <tissue evidence="1">Kidney and liver</tissue>
    </source>
</reference>
<organism evidence="1 2">
    <name type="scientific">Eleutherodactylus coqui</name>
    <name type="common">Puerto Rican coqui</name>
    <dbReference type="NCBI Taxonomy" id="57060"/>
    <lineage>
        <taxon>Eukaryota</taxon>
        <taxon>Metazoa</taxon>
        <taxon>Chordata</taxon>
        <taxon>Craniata</taxon>
        <taxon>Vertebrata</taxon>
        <taxon>Euteleostomi</taxon>
        <taxon>Amphibia</taxon>
        <taxon>Batrachia</taxon>
        <taxon>Anura</taxon>
        <taxon>Neobatrachia</taxon>
        <taxon>Hyloidea</taxon>
        <taxon>Eleutherodactylidae</taxon>
        <taxon>Eleutherodactylinae</taxon>
        <taxon>Eleutherodactylus</taxon>
        <taxon>Eleutherodactylus</taxon>
    </lineage>
</organism>
<dbReference type="EMBL" id="WNTK01000002">
    <property type="protein sequence ID" value="KAG9491130.1"/>
    <property type="molecule type" value="Genomic_DNA"/>
</dbReference>
<dbReference type="Proteomes" id="UP000770717">
    <property type="component" value="Unassembled WGS sequence"/>
</dbReference>
<protein>
    <submittedName>
        <fullName evidence="1">Uncharacterized protein</fullName>
    </submittedName>
</protein>
<sequence length="81" mass="9497">MLTKFLHRVSTDSQITQIQKNNPKKLYMLPRYHFKQTHSTHNRDADKVTYWEVMSFYHVVSIVIRSPCTINVLGTSNINSS</sequence>
<proteinExistence type="predicted"/>
<evidence type="ECO:0000313" key="2">
    <source>
        <dbReference type="Proteomes" id="UP000770717"/>
    </source>
</evidence>
<comment type="caution">
    <text evidence="1">The sequence shown here is derived from an EMBL/GenBank/DDBJ whole genome shotgun (WGS) entry which is preliminary data.</text>
</comment>
<name>A0A8J6FQY4_ELECQ</name>
<gene>
    <name evidence="1" type="ORF">GDO78_006476</name>
</gene>
<keyword evidence="2" id="KW-1185">Reference proteome</keyword>
<accession>A0A8J6FQY4</accession>
<evidence type="ECO:0000313" key="1">
    <source>
        <dbReference type="EMBL" id="KAG9491130.1"/>
    </source>
</evidence>